<gene>
    <name evidence="1" type="ORF">NCTC13067_00339</name>
</gene>
<dbReference type="AlphaFoldDB" id="A0A347AY57"/>
<evidence type="ECO:0000313" key="2">
    <source>
        <dbReference type="Proteomes" id="UP000255469"/>
    </source>
</evidence>
<protein>
    <submittedName>
        <fullName evidence="1">Uncharacterized protein</fullName>
    </submittedName>
</protein>
<dbReference type="Pfam" id="PF16128">
    <property type="entry name" value="DUF4840"/>
    <property type="match status" value="1"/>
</dbReference>
<proteinExistence type="predicted"/>
<dbReference type="InterPro" id="IPR032293">
    <property type="entry name" value="DUF4840"/>
</dbReference>
<sequence>MNRNKLFILILALVTTLSFTSCLSDDYEDKQIPQAELKAAFLTIQGNYQGWLFSHTSDSKSGKIEKKDSLRTTWEIRSDSTVLVRNFPSKMLANNITNLELKKAVEALPARDIKCAFNIYSVNPILFDVAPFQVELGKLTYGGETHKVAIGFAFRRNLTFGGFYAPKKQVGIRLIEGGVIIDDKVQSEFYKGLDYFYLLSDAK</sequence>
<dbReference type="EMBL" id="UGTM01000001">
    <property type="protein sequence ID" value="SUB86692.1"/>
    <property type="molecule type" value="Genomic_DNA"/>
</dbReference>
<name>A0A347AY57_9BACT</name>
<accession>A0A347AY57</accession>
<dbReference type="Proteomes" id="UP000255469">
    <property type="component" value="Unassembled WGS sequence"/>
</dbReference>
<reference evidence="1 2" key="1">
    <citation type="submission" date="2018-06" db="EMBL/GenBank/DDBJ databases">
        <authorList>
            <consortium name="Pathogen Informatics"/>
            <person name="Doyle S."/>
        </authorList>
    </citation>
    <scope>NUCLEOTIDE SEQUENCE [LARGE SCALE GENOMIC DNA]</scope>
    <source>
        <strain evidence="1 2">NCTC13067</strain>
    </source>
</reference>
<dbReference type="OMA" id="ARDIKCA"/>
<evidence type="ECO:0000313" key="1">
    <source>
        <dbReference type="EMBL" id="SUB86692.1"/>
    </source>
</evidence>
<organism evidence="1 2">
    <name type="scientific">Prevotella denticola</name>
    <dbReference type="NCBI Taxonomy" id="28129"/>
    <lineage>
        <taxon>Bacteria</taxon>
        <taxon>Pseudomonadati</taxon>
        <taxon>Bacteroidota</taxon>
        <taxon>Bacteroidia</taxon>
        <taxon>Bacteroidales</taxon>
        <taxon>Prevotellaceae</taxon>
        <taxon>Prevotella</taxon>
    </lineage>
</organism>
<dbReference type="RefSeq" id="WP_004351653.1">
    <property type="nucleotide sequence ID" value="NZ_CALKRA010000078.1"/>
</dbReference>
<dbReference type="PROSITE" id="PS51257">
    <property type="entry name" value="PROKAR_LIPOPROTEIN"/>
    <property type="match status" value="1"/>
</dbReference>